<comment type="caution">
    <text evidence="2">The sequence shown here is derived from an EMBL/GenBank/DDBJ whole genome shotgun (WGS) entry which is preliminary data.</text>
</comment>
<dbReference type="Pfam" id="PF21882">
    <property type="entry name" value="Gp53-like_C"/>
    <property type="match status" value="1"/>
</dbReference>
<dbReference type="Gene3D" id="2.60.40.3940">
    <property type="match status" value="1"/>
</dbReference>
<dbReference type="Proteomes" id="UP001575622">
    <property type="component" value="Unassembled WGS sequence"/>
</dbReference>
<organism evidence="2 3">
    <name type="scientific">Paenibacillus oleatilyticus</name>
    <dbReference type="NCBI Taxonomy" id="2594886"/>
    <lineage>
        <taxon>Bacteria</taxon>
        <taxon>Bacillati</taxon>
        <taxon>Bacillota</taxon>
        <taxon>Bacilli</taxon>
        <taxon>Bacillales</taxon>
        <taxon>Paenibacillaceae</taxon>
        <taxon>Paenibacillus</taxon>
    </lineage>
</organism>
<evidence type="ECO:0000259" key="1">
    <source>
        <dbReference type="Pfam" id="PF21882"/>
    </source>
</evidence>
<evidence type="ECO:0000313" key="2">
    <source>
        <dbReference type="EMBL" id="MFB0844628.1"/>
    </source>
</evidence>
<protein>
    <recommendedName>
        <fullName evidence="1">Putative tail fiber protein gp53-like C-terminal domain-containing protein</fullName>
    </recommendedName>
</protein>
<keyword evidence="3" id="KW-1185">Reference proteome</keyword>
<gene>
    <name evidence="2" type="ORF">ACEU3E_20770</name>
</gene>
<dbReference type="InterPro" id="IPR054075">
    <property type="entry name" value="Gp53-like_C"/>
</dbReference>
<dbReference type="RefSeq" id="WP_373954779.1">
    <property type="nucleotide sequence ID" value="NZ_JBHDLN010000010.1"/>
</dbReference>
<evidence type="ECO:0000313" key="3">
    <source>
        <dbReference type="Proteomes" id="UP001575622"/>
    </source>
</evidence>
<reference evidence="2 3" key="1">
    <citation type="submission" date="2024-09" db="EMBL/GenBank/DDBJ databases">
        <authorList>
            <person name="Makale K.P.P."/>
            <person name="Makhzoum A."/>
            <person name="Rantong G."/>
            <person name="Rahube T.O."/>
        </authorList>
    </citation>
    <scope>NUCLEOTIDE SEQUENCE [LARGE SCALE GENOMIC DNA]</scope>
    <source>
        <strain evidence="2 3">KM_D13</strain>
    </source>
</reference>
<feature type="domain" description="Putative tail fiber protein gp53-like C-terminal" evidence="1">
    <location>
        <begin position="765"/>
        <end position="840"/>
    </location>
</feature>
<name>A0ABV4V3G4_9BACL</name>
<sequence length="840" mass="92222">MSGNKTSNLQLHHWTGADPVLRAEFNENFEKIDAFAGQLLAEDPTPVQLDYGMQVVNAKQTSMLENVSIKGRTLVNLLGRDGNCEDSTKFKTGNGAVLTTDTTHYVYGTRGLKVEIPTGSTAGNAFLDISGLIKNDQKKKYILIGEVKNGNATSGVLKFSEEAGYGVLTSFITDATRFNLTYAKIDASQIKASNSLKFMFFIVLGSGGQYAYVDGIRLYEISQAEYDALDGMTPEQIADKWPYVDDMKSIYSPYVIKYGENLLPPFSEYKLTNGNGVATNPYVLTITSTGTDVLQNECYVDIPAKPNTTYTLSCPAMTGKAKFISLDSNKTVIANGTYSTSQRQSKATEPNCAYLRVLFSADSVGTFIFTNPMLNLGPDALPFKPRNDDYLFFPNAQLASNVDGTVCDTLFQRDGKYWKQARFRSIELTGNLGWSSPPGEKRTGFRITKAPIINVLDTNIAARFGTHQVVKYSGMPLLAGNSTEVSTTYDRSYISSIPELCISVAQIDSGWSDNYDPTPDEVRAYFYGWKMKQFGQGHNVPYTNGTREWVQICNPIGTQTTTLPTSIAPGFMPYRLKYQLATPTVEEIAAEGGITLLEGPNQVEVGNGMVVREKSVPFYDEFLNEYYINAHSVKAPLRAGVRKYITVYRGNLADKKWSFGTGGPEGRNYAVIPTSNYDPTAAYTVTYLALDQYALTCNLESIQGEYASNLKKVVDALAAHQADVEVRVSTAENLARQVHISQKGVVNPWGDNNSAISKAINGYQKLPSGLILQWGTAAITNSGAVTFPVAFPNYVMHVFGQVDTYTASQTVGIGSYTNTQFMAWTVAGSQQTIHWFAIGY</sequence>
<accession>A0ABV4V3G4</accession>
<proteinExistence type="predicted"/>
<dbReference type="EMBL" id="JBHDLN010000010">
    <property type="protein sequence ID" value="MFB0844628.1"/>
    <property type="molecule type" value="Genomic_DNA"/>
</dbReference>